<evidence type="ECO:0000256" key="2">
    <source>
        <dbReference type="ARBA" id="ARBA00022771"/>
    </source>
</evidence>
<proteinExistence type="predicted"/>
<feature type="compositionally biased region" description="Low complexity" evidence="4">
    <location>
        <begin position="281"/>
        <end position="295"/>
    </location>
</feature>
<organism evidence="6 7">
    <name type="scientific">Caulochytrium protostelioides</name>
    <dbReference type="NCBI Taxonomy" id="1555241"/>
    <lineage>
        <taxon>Eukaryota</taxon>
        <taxon>Fungi</taxon>
        <taxon>Fungi incertae sedis</taxon>
        <taxon>Chytridiomycota</taxon>
        <taxon>Chytridiomycota incertae sedis</taxon>
        <taxon>Chytridiomycetes</taxon>
        <taxon>Caulochytriales</taxon>
        <taxon>Caulochytriaceae</taxon>
        <taxon>Caulochytrium</taxon>
    </lineage>
</organism>
<gene>
    <name evidence="6" type="ORF">CXG81DRAFT_24202</name>
</gene>
<dbReference type="GO" id="GO:0003723">
    <property type="term" value="F:RNA binding"/>
    <property type="evidence" value="ECO:0007669"/>
    <property type="project" value="TreeGrafter"/>
</dbReference>
<dbReference type="STRING" id="1555241.A0A4P9XDH9"/>
<keyword evidence="7" id="KW-1185">Reference proteome</keyword>
<accession>A0A4P9XDH9</accession>
<evidence type="ECO:0000256" key="1">
    <source>
        <dbReference type="ARBA" id="ARBA00022723"/>
    </source>
</evidence>
<sequence>MAYERKTSSRYWCKFCHVSIQDNRVSRESHEASSKHRTAVRQNLQDIQRRGAEQQREAARNEAALIQITAAAERAYARETGQRLASAAPTPSRAPAALAAAAATADPAAAGSAAAVPPALSPAPRAPPRGKHARPEAPALTPIALSADAASLAAAVPLHGAPPSDASPLGPWVEVAADPAPLPAAAAVAAAAGDAAPAVKNEDGTPSDVKPAPAAAAAAAAARPATISITGTRRHARELQADDVQRLAQAPEKVVRAAPPSGRPAPAAAAAASGFKRRRVAGAPRGRPRAPASDA</sequence>
<dbReference type="InterPro" id="IPR013085">
    <property type="entry name" value="U1-CZ_Znf_C2H2"/>
</dbReference>
<dbReference type="Proteomes" id="UP000274922">
    <property type="component" value="Unassembled WGS sequence"/>
</dbReference>
<dbReference type="OrthoDB" id="191651at2759"/>
<evidence type="ECO:0000256" key="3">
    <source>
        <dbReference type="ARBA" id="ARBA00022833"/>
    </source>
</evidence>
<dbReference type="GO" id="GO:0008270">
    <property type="term" value="F:zinc ion binding"/>
    <property type="evidence" value="ECO:0007669"/>
    <property type="project" value="UniProtKB-KW"/>
</dbReference>
<dbReference type="EMBL" id="ML014127">
    <property type="protein sequence ID" value="RKP03201.1"/>
    <property type="molecule type" value="Genomic_DNA"/>
</dbReference>
<feature type="domain" description="U1-type" evidence="5">
    <location>
        <begin position="8"/>
        <end position="43"/>
    </location>
</feature>
<feature type="compositionally biased region" description="Low complexity" evidence="4">
    <location>
        <begin position="256"/>
        <end position="274"/>
    </location>
</feature>
<dbReference type="InterPro" id="IPR003604">
    <property type="entry name" value="Matrin/U1-like-C_Znf_C2H2"/>
</dbReference>
<dbReference type="Gene3D" id="3.30.160.60">
    <property type="entry name" value="Classic Zinc Finger"/>
    <property type="match status" value="1"/>
</dbReference>
<dbReference type="Pfam" id="PF06220">
    <property type="entry name" value="zf-U1"/>
    <property type="match status" value="1"/>
</dbReference>
<dbReference type="AlphaFoldDB" id="A0A4P9XDH9"/>
<feature type="region of interest" description="Disordered" evidence="4">
    <location>
        <begin position="114"/>
        <end position="136"/>
    </location>
</feature>
<keyword evidence="2" id="KW-0863">Zinc-finger</keyword>
<dbReference type="GO" id="GO:0000398">
    <property type="term" value="P:mRNA splicing, via spliceosome"/>
    <property type="evidence" value="ECO:0007669"/>
    <property type="project" value="InterPro"/>
</dbReference>
<keyword evidence="3" id="KW-0862">Zinc</keyword>
<evidence type="ECO:0000259" key="5">
    <source>
        <dbReference type="SMART" id="SM00451"/>
    </source>
</evidence>
<keyword evidence="1" id="KW-0479">Metal-binding</keyword>
<protein>
    <recommendedName>
        <fullName evidence="5">U1-type domain-containing protein</fullName>
    </recommendedName>
</protein>
<evidence type="ECO:0000313" key="6">
    <source>
        <dbReference type="EMBL" id="RKP03201.1"/>
    </source>
</evidence>
<dbReference type="PANTHER" id="PTHR13173">
    <property type="entry name" value="WW DOMAIN BINDING PROTEIN 4"/>
    <property type="match status" value="1"/>
</dbReference>
<dbReference type="SMART" id="SM00451">
    <property type="entry name" value="ZnF_U1"/>
    <property type="match status" value="1"/>
</dbReference>
<name>A0A4P9XDH9_9FUNG</name>
<dbReference type="GO" id="GO:0071011">
    <property type="term" value="C:precatalytic spliceosome"/>
    <property type="evidence" value="ECO:0007669"/>
    <property type="project" value="TreeGrafter"/>
</dbReference>
<dbReference type="PANTHER" id="PTHR13173:SF10">
    <property type="entry name" value="WW DOMAIN-BINDING PROTEIN 4"/>
    <property type="match status" value="1"/>
</dbReference>
<feature type="region of interest" description="Disordered" evidence="4">
    <location>
        <begin position="194"/>
        <end position="213"/>
    </location>
</feature>
<dbReference type="InterPro" id="IPR040023">
    <property type="entry name" value="WBP4"/>
</dbReference>
<evidence type="ECO:0000256" key="4">
    <source>
        <dbReference type="SAM" id="MobiDB-lite"/>
    </source>
</evidence>
<feature type="region of interest" description="Disordered" evidence="4">
    <location>
        <begin position="252"/>
        <end position="295"/>
    </location>
</feature>
<reference evidence="7" key="1">
    <citation type="journal article" date="2018" name="Nat. Microbiol.">
        <title>Leveraging single-cell genomics to expand the fungal tree of life.</title>
        <authorList>
            <person name="Ahrendt S.R."/>
            <person name="Quandt C.A."/>
            <person name="Ciobanu D."/>
            <person name="Clum A."/>
            <person name="Salamov A."/>
            <person name="Andreopoulos B."/>
            <person name="Cheng J.F."/>
            <person name="Woyke T."/>
            <person name="Pelin A."/>
            <person name="Henrissat B."/>
            <person name="Reynolds N.K."/>
            <person name="Benny G.L."/>
            <person name="Smith M.E."/>
            <person name="James T.Y."/>
            <person name="Grigoriev I.V."/>
        </authorList>
    </citation>
    <scope>NUCLEOTIDE SEQUENCE [LARGE SCALE GENOMIC DNA]</scope>
    <source>
        <strain evidence="7">ATCC 52028</strain>
    </source>
</reference>
<evidence type="ECO:0000313" key="7">
    <source>
        <dbReference type="Proteomes" id="UP000274922"/>
    </source>
</evidence>
<dbReference type="SUPFAM" id="SSF57667">
    <property type="entry name" value="beta-beta-alpha zinc fingers"/>
    <property type="match status" value="1"/>
</dbReference>
<dbReference type="InterPro" id="IPR036236">
    <property type="entry name" value="Znf_C2H2_sf"/>
</dbReference>